<organism evidence="2 3">
    <name type="scientific">Pristionchus mayeri</name>
    <dbReference type="NCBI Taxonomy" id="1317129"/>
    <lineage>
        <taxon>Eukaryota</taxon>
        <taxon>Metazoa</taxon>
        <taxon>Ecdysozoa</taxon>
        <taxon>Nematoda</taxon>
        <taxon>Chromadorea</taxon>
        <taxon>Rhabditida</taxon>
        <taxon>Rhabditina</taxon>
        <taxon>Diplogasteromorpha</taxon>
        <taxon>Diplogasteroidea</taxon>
        <taxon>Neodiplogasteridae</taxon>
        <taxon>Pristionchus</taxon>
    </lineage>
</organism>
<reference evidence="3" key="1">
    <citation type="submission" date="2022-10" db="EMBL/GenBank/DDBJ databases">
        <title>Genome assembly of Pristionchus species.</title>
        <authorList>
            <person name="Yoshida K."/>
            <person name="Sommer R.J."/>
        </authorList>
    </citation>
    <scope>NUCLEOTIDE SEQUENCE [LARGE SCALE GENOMIC DNA]</scope>
    <source>
        <strain evidence="3">RS5460</strain>
    </source>
</reference>
<keyword evidence="3" id="KW-1185">Reference proteome</keyword>
<evidence type="ECO:0008006" key="4">
    <source>
        <dbReference type="Google" id="ProtNLM"/>
    </source>
</evidence>
<feature type="non-terminal residue" evidence="2">
    <location>
        <position position="1"/>
    </location>
</feature>
<protein>
    <recommendedName>
        <fullName evidence="4">G protein-coupled receptor</fullName>
    </recommendedName>
</protein>
<accession>A0AAN5CLJ7</accession>
<dbReference type="PANTHER" id="PTHR47518:SF9">
    <property type="entry name" value="SERPENTINE RECEPTOR, CLASS T"/>
    <property type="match status" value="1"/>
</dbReference>
<dbReference type="Proteomes" id="UP001328107">
    <property type="component" value="Unassembled WGS sequence"/>
</dbReference>
<feature type="transmembrane region" description="Helical" evidence="1">
    <location>
        <begin position="12"/>
        <end position="32"/>
    </location>
</feature>
<evidence type="ECO:0000313" key="2">
    <source>
        <dbReference type="EMBL" id="GMR46654.1"/>
    </source>
</evidence>
<dbReference type="InterPro" id="IPR052854">
    <property type="entry name" value="Serpentine_rcpt_epsilon"/>
</dbReference>
<keyword evidence="1" id="KW-1133">Transmembrane helix</keyword>
<keyword evidence="1" id="KW-0472">Membrane</keyword>
<feature type="non-terminal residue" evidence="2">
    <location>
        <position position="129"/>
    </location>
</feature>
<dbReference type="EMBL" id="BTRK01000004">
    <property type="protein sequence ID" value="GMR46654.1"/>
    <property type="molecule type" value="Genomic_DNA"/>
</dbReference>
<evidence type="ECO:0000313" key="3">
    <source>
        <dbReference type="Proteomes" id="UP001328107"/>
    </source>
</evidence>
<feature type="transmembrane region" description="Helical" evidence="1">
    <location>
        <begin position="44"/>
        <end position="66"/>
    </location>
</feature>
<name>A0AAN5CLJ7_9BILA</name>
<comment type="caution">
    <text evidence="2">The sequence shown here is derived from an EMBL/GenBank/DDBJ whole genome shotgun (WGS) entry which is preliminary data.</text>
</comment>
<keyword evidence="1" id="KW-0812">Transmembrane</keyword>
<dbReference type="PANTHER" id="PTHR47518">
    <property type="entry name" value="SERPENTINE RECEPTOR CLASS EPSILON-13-RELATED"/>
    <property type="match status" value="1"/>
</dbReference>
<feature type="transmembrane region" description="Helical" evidence="1">
    <location>
        <begin position="86"/>
        <end position="107"/>
    </location>
</feature>
<sequence>TQESTEKVFDIIYIVSYSLCVIFFSILFWIHYKLRKNFHPIFNFYLSLMLVAYILCDSFYVAYTIFGQFEDDENKSLSDSISSISYSYILPLVFFAALERLAATILVSRYECLRPWRFVIASQIACVRL</sequence>
<dbReference type="AlphaFoldDB" id="A0AAN5CLJ7"/>
<evidence type="ECO:0000256" key="1">
    <source>
        <dbReference type="SAM" id="Phobius"/>
    </source>
</evidence>
<gene>
    <name evidence="2" type="ORF">PMAYCL1PPCAC_16849</name>
</gene>
<proteinExistence type="predicted"/>